<keyword evidence="7" id="KW-0677">Repeat</keyword>
<dbReference type="Pfam" id="PF00578">
    <property type="entry name" value="AhpC-TSA"/>
    <property type="match status" value="1"/>
</dbReference>
<evidence type="ECO:0000256" key="12">
    <source>
        <dbReference type="ARBA" id="ARBA00023136"/>
    </source>
</evidence>
<dbReference type="WBParaSite" id="TCONS_00016523.p1">
    <property type="protein sequence ID" value="TCONS_00016523.p1"/>
    <property type="gene ID" value="XLOC_011120"/>
</dbReference>
<sequence length="2555" mass="289648">MTYQWSINKYNIPNFIWIFLLFFFIVCIKTSSCNIISLNSNDIYYKKEPRYFTPFFGTSLSINCPLELLNNEIGNIKWLKDDKIIQNNGPIDIISNKLIITFLEPEHTGTYRCYKETSEGIILSHIIYVYVKYFRKLSLMPSTFYHKIIHKTKYVVLKTPPVEGSNEAEIKWTWHHNGHIITSNETHFISNINGDLIILPSKEMYGNYIVEADYGSVKEVSNTYKVEEDKSKILPDNKFTLITRPNDVIISQRNTSLIFECMPSSWDNIKIDWFLDGKLITRNELKNIKISEFNRRLTIYEPFVTLTKRNSVELRSIKCRASSLLNDQILDFGEGKISLYDEPIIDTTILPKKIITGNKTSIKLQCKILKGWPRPKYFWRFNGREIITTSSGYLKIDPINDKNLGIYQCDAINIIGSDTATVIIKQFDDEVSSKEENIKFQRFHDDIKESNIYITKKPVSKAISAGNDITLTCELNTNGDTVWKFGDSFIKINGNKYTITRKSLTIHSVQQKDSGDYTCLAKNANGSIVDEASAIVSVISSNIIEYGPSNQSMLIGSNIEMPCKLSQEYVTSTGVSVTWYWNNKIIPVQGDILHRMSIKNDNSLTINQVGPDNIGEYRCKVVTDDGKEEIVSAWLKIIEKPSMPHGVNVELINTTLPTKVKVIWQSGFDGNSPLIKHSIEMRTMGSAGIWSNWETIVENVPTEMCCSALIDNLKPSSTAEFRVIAFNRHGPGKPSIPSKQLFIPQQPPAAAPRNVAASARSSTSVMVYWQPPPSEQWNGDILGYYVRYRLAGYATADWNVKNVSNNQERYVLLEPLITWRDYEIQVAAYNDRGLGVYSTPPFIVTTLEGIPLQSPRNIDVDIINSTAVNVSFEAPEQQMVPGQILGYKIEMWKDWYNNGESEPVRTIPLMPNYGRISSLITGLDKFGHYNLTILAFTSAGDGPRSDPIDVITDQDLPGPVKGLKFDQVLFSSVTVIWEPPTERNGIITNYVVRCWKQGHPETIQKFNMSPNENSVTIEGLSAQTKFIVDIVAYTEVGAGEVVEAKFESGVPPELPGKPTNLRVSSITARTCILDFIPGFDGHTIIQYWHVEAQIGFSNTFIPIFNISAPKAKSFKITNLKPNTRYIIRLIAENIKGYGLPSLPSEVFFTEKTIPEHPPEKVEAEPIMMDSIQIFWNLLPHSSWNGDLIGYIIQYRSLDITKNKNKESKITENGFIEEEDYEDGADFEEEIPKYYPSKWKEIKTQNTKISNFIINNLKPYTLYEVQVYAENTIGRSNPSPKIIVKTYENTPSSGPKNVKVNLLSGRSINITWNEIDEVDCNGIILGYTINIYPEDSKFQKKYNKTINVKGSEIKSYKITNLKPFTKYFIEISGYTIVGNGIPTLTLPIITPSDVPEEPLDVAFSYVSDTEVRLKWMPPENGNGIISGYSIRYWKYGTQEEDAINTQIPNSIYWFTATALIPNTTYYFGVQAQNENSGWGQESIVKVLTTNLRYPQPIPGILEENKEMMPSPTEIHFKWTYPNLENKSILSEESPVRFVQIEYKSINDNEYIPLPSNIAVTKRSATISNLTPNTKYKARMKFIGDFEESPWSPETNWIVTSQTDPSGCLENFIIKPYQSTSINLQWESLPSNNWNSDVIGYRIEYKEYPSNGSFKIEELPLTNKIPPNGIINHILEHLTAFKHYIIRIQAFNKIGNSQFTSPKFVFVGYSTPKQKITELKGKSITSTSITLDWKEWNKSEDDYISGYKIKYVPLIDMREKGKRIVDEEILITEDNHITLNDLKKYTEYQITVCGYNRAGEGESSIIRLKTLEGIPGVISNLKFYDIMTDSVNVTWEEPIEPNGLILGYLISYHSSENNGYNQDKMFRIKDNHVLLTNLTENFHYIISVKAESNQGFGPPTTSEVRIGYGNSGTPNPPNKPKGLIKNYGILLSWNNNNNDNVKGFLIQGKRLSNFNNNTKESNELDITSSLVKIKRSINNTINHLLGEWINLYNINSNDNEYEVNYDILQPSSIYVFRVLLKNDVGIGNPSEETEHILIPAYKKNLYFYKEWWFIPSTAAVLALFLITIIIILCRMIVVGKKKKYEQKKNEPITGHTLNFVENTRVNYELSNVNERRNDILPTRPNTHNSWLSNDLPDNPMYGSIHSGDNHSRRSGMSPSVGLQALYGSLTTDKITTNGEQSTMVLSSFKPPSPSTSFLPNLAPSVTEIYARTRNEDIPVRSMYEESICIDQVDHDSIEYSTPTPLPTGELSHEQNYYEQCIRRIPPSTITYASSETYSLASSKPANSNHYYTTSYNQKEYLPTQQNLLVEKESLPSEHISSPSTIQDPGISLRSSIQSSPSTKYKVANLPKNGLSSFILIMSCGNAKIGQQAPQFTATAVVDGEFKTVSLSDYKGKYVVLFFYPLDFTFVCPTEIIAFSDRVNEFKAIGVEVLACSTDSHFSHLAWVETPRKKGGLGEMQIPILADTNHKISRDYGVLIESEGIAFRGLFIIDPKQVLRQITVNDLPVGRSVDETLRLVQAFQFTDVHGEVCPAGWTPGKDTIKPGVKESKEYFGKH</sequence>
<keyword evidence="11" id="KW-0560">Oxidoreductase</keyword>
<dbReference type="Gene3D" id="3.40.30.10">
    <property type="entry name" value="Glutaredoxin"/>
    <property type="match status" value="1"/>
</dbReference>
<feature type="domain" description="Fibronectin type-III" evidence="21">
    <location>
        <begin position="1057"/>
        <end position="1152"/>
    </location>
</feature>
<keyword evidence="12 19" id="KW-0472">Membrane</keyword>
<evidence type="ECO:0000313" key="24">
    <source>
        <dbReference type="WBParaSite" id="TCONS_00016523.p1"/>
    </source>
</evidence>
<feature type="domain" description="Fibronectin type-III" evidence="21">
    <location>
        <begin position="854"/>
        <end position="955"/>
    </location>
</feature>
<keyword evidence="14" id="KW-0325">Glycoprotein</keyword>
<dbReference type="InterPro" id="IPR013783">
    <property type="entry name" value="Ig-like_fold"/>
</dbReference>
<feature type="domain" description="Fibronectin type-III" evidence="21">
    <location>
        <begin position="1157"/>
        <end position="1288"/>
    </location>
</feature>
<dbReference type="CDD" id="cd03015">
    <property type="entry name" value="PRX_Typ2cys"/>
    <property type="match status" value="1"/>
</dbReference>
<dbReference type="SUPFAM" id="SSF48726">
    <property type="entry name" value="Immunoglobulin"/>
    <property type="match status" value="4"/>
</dbReference>
<keyword evidence="15" id="KW-0676">Redox-active center</keyword>
<evidence type="ECO:0000313" key="23">
    <source>
        <dbReference type="Proteomes" id="UP000035681"/>
    </source>
</evidence>
<evidence type="ECO:0000259" key="20">
    <source>
        <dbReference type="PROSITE" id="PS50835"/>
    </source>
</evidence>
<dbReference type="InterPro" id="IPR036249">
    <property type="entry name" value="Thioredoxin-like_sf"/>
</dbReference>
<dbReference type="Pfam" id="PF07679">
    <property type="entry name" value="I-set"/>
    <property type="match status" value="1"/>
</dbReference>
<dbReference type="PROSITE" id="PS50853">
    <property type="entry name" value="FN3"/>
    <property type="match status" value="12"/>
</dbReference>
<keyword evidence="10 19" id="KW-1133">Transmembrane helix</keyword>
<evidence type="ECO:0000256" key="7">
    <source>
        <dbReference type="ARBA" id="ARBA00022737"/>
    </source>
</evidence>
<evidence type="ECO:0000259" key="21">
    <source>
        <dbReference type="PROSITE" id="PS50853"/>
    </source>
</evidence>
<keyword evidence="4" id="KW-0575">Peroxidase</keyword>
<dbReference type="PANTHER" id="PTHR13817">
    <property type="entry name" value="TITIN"/>
    <property type="match status" value="1"/>
</dbReference>
<feature type="domain" description="Ig-like" evidence="20">
    <location>
        <begin position="57"/>
        <end position="124"/>
    </location>
</feature>
<evidence type="ECO:0000256" key="11">
    <source>
        <dbReference type="ARBA" id="ARBA00023002"/>
    </source>
</evidence>
<dbReference type="PANTHER" id="PTHR13817:SF166">
    <property type="entry name" value="NEURONAL IGCAM-RELATED"/>
    <property type="match status" value="1"/>
</dbReference>
<evidence type="ECO:0000256" key="9">
    <source>
        <dbReference type="ARBA" id="ARBA00022889"/>
    </source>
</evidence>
<keyword evidence="9" id="KW-0130">Cell adhesion</keyword>
<feature type="domain" description="Ig-like" evidence="20">
    <location>
        <begin position="343"/>
        <end position="537"/>
    </location>
</feature>
<name>A0AAF5I474_STRER</name>
<dbReference type="InterPro" id="IPR003598">
    <property type="entry name" value="Ig_sub2"/>
</dbReference>
<dbReference type="SUPFAM" id="SSF52833">
    <property type="entry name" value="Thioredoxin-like"/>
    <property type="match status" value="1"/>
</dbReference>
<evidence type="ECO:0000256" key="19">
    <source>
        <dbReference type="SAM" id="Phobius"/>
    </source>
</evidence>
<dbReference type="FunFam" id="3.40.30.10:FF:000003">
    <property type="entry name" value="Peroxiredoxin 1"/>
    <property type="match status" value="1"/>
</dbReference>
<keyword evidence="13" id="KW-1015">Disulfide bond</keyword>
<keyword evidence="16" id="KW-0393">Immunoglobulin domain</keyword>
<dbReference type="InterPro" id="IPR000866">
    <property type="entry name" value="AhpC/TSA"/>
</dbReference>
<dbReference type="Gene3D" id="2.60.40.10">
    <property type="entry name" value="Immunoglobulins"/>
    <property type="match status" value="17"/>
</dbReference>
<evidence type="ECO:0000256" key="16">
    <source>
        <dbReference type="ARBA" id="ARBA00023319"/>
    </source>
</evidence>
<comment type="similarity">
    <text evidence="2">Belongs to the peroxiredoxin family. AhpC/Prx1 subfamily.</text>
</comment>
<dbReference type="InterPro" id="IPR019479">
    <property type="entry name" value="Peroxiredoxin_C"/>
</dbReference>
<feature type="domain" description="Fibronectin type-III" evidence="21">
    <location>
        <begin position="1396"/>
        <end position="1491"/>
    </location>
</feature>
<dbReference type="InterPro" id="IPR050964">
    <property type="entry name" value="Striated_Muscle_Regulatory"/>
</dbReference>
<organism evidence="23 24">
    <name type="scientific">Strongyloides stercoralis</name>
    <name type="common">Threadworm</name>
    <dbReference type="NCBI Taxonomy" id="6248"/>
    <lineage>
        <taxon>Eukaryota</taxon>
        <taxon>Metazoa</taxon>
        <taxon>Ecdysozoa</taxon>
        <taxon>Nematoda</taxon>
        <taxon>Chromadorea</taxon>
        <taxon>Rhabditida</taxon>
        <taxon>Tylenchina</taxon>
        <taxon>Panagrolaimomorpha</taxon>
        <taxon>Strongyloidoidea</taxon>
        <taxon>Strongyloididae</taxon>
        <taxon>Strongyloides</taxon>
    </lineage>
</organism>
<evidence type="ECO:0000256" key="4">
    <source>
        <dbReference type="ARBA" id="ARBA00022559"/>
    </source>
</evidence>
<dbReference type="InterPro" id="IPR003961">
    <property type="entry name" value="FN3_dom"/>
</dbReference>
<dbReference type="GO" id="GO:0140824">
    <property type="term" value="F:thioredoxin-dependent peroxiredoxin activity"/>
    <property type="evidence" value="ECO:0007669"/>
    <property type="project" value="UniProtKB-EC"/>
</dbReference>
<dbReference type="InterPro" id="IPR036179">
    <property type="entry name" value="Ig-like_dom_sf"/>
</dbReference>
<keyword evidence="8" id="KW-0049">Antioxidant</keyword>
<dbReference type="InterPro" id="IPR007110">
    <property type="entry name" value="Ig-like_dom"/>
</dbReference>
<feature type="domain" description="Fibronectin type-III" evidence="21">
    <location>
        <begin position="1815"/>
        <end position="1914"/>
    </location>
</feature>
<feature type="domain" description="Fibronectin type-III" evidence="21">
    <location>
        <begin position="1606"/>
        <end position="1712"/>
    </location>
</feature>
<feature type="domain" description="Thioredoxin" evidence="22">
    <location>
        <begin position="2364"/>
        <end position="2522"/>
    </location>
</feature>
<evidence type="ECO:0000256" key="3">
    <source>
        <dbReference type="ARBA" id="ARBA00013017"/>
    </source>
</evidence>
<dbReference type="InterPro" id="IPR013766">
    <property type="entry name" value="Thioredoxin_domain"/>
</dbReference>
<dbReference type="InterPro" id="IPR003599">
    <property type="entry name" value="Ig_sub"/>
</dbReference>
<dbReference type="SMART" id="SM00408">
    <property type="entry name" value="IGc2"/>
    <property type="match status" value="4"/>
</dbReference>
<dbReference type="CDD" id="cd00096">
    <property type="entry name" value="Ig"/>
    <property type="match status" value="2"/>
</dbReference>
<keyword evidence="5 19" id="KW-0812">Transmembrane</keyword>
<dbReference type="InterPro" id="IPR036116">
    <property type="entry name" value="FN3_sf"/>
</dbReference>
<evidence type="ECO:0000256" key="8">
    <source>
        <dbReference type="ARBA" id="ARBA00022862"/>
    </source>
</evidence>
<dbReference type="FunFam" id="2.60.40.10:FF:000028">
    <property type="entry name" value="Neuronal cell adhesion molecule"/>
    <property type="match status" value="1"/>
</dbReference>
<evidence type="ECO:0000256" key="18">
    <source>
        <dbReference type="ARBA" id="ARBA00061621"/>
    </source>
</evidence>
<comment type="subcellular location">
    <subcellularLocation>
        <location evidence="1">Membrane</location>
        <topology evidence="1">Single-pass type I membrane protein</topology>
    </subcellularLocation>
</comment>
<feature type="domain" description="Fibronectin type-III" evidence="21">
    <location>
        <begin position="959"/>
        <end position="1053"/>
    </location>
</feature>
<evidence type="ECO:0000256" key="10">
    <source>
        <dbReference type="ARBA" id="ARBA00022989"/>
    </source>
</evidence>
<dbReference type="CDD" id="cd00063">
    <property type="entry name" value="FN3"/>
    <property type="match status" value="12"/>
</dbReference>
<proteinExistence type="inferred from homology"/>
<feature type="domain" description="Fibronectin type-III" evidence="21">
    <location>
        <begin position="1293"/>
        <end position="1392"/>
    </location>
</feature>
<feature type="domain" description="Fibronectin type-III" evidence="21">
    <location>
        <begin position="645"/>
        <end position="747"/>
    </location>
</feature>
<feature type="domain" description="Fibronectin type-III" evidence="21">
    <location>
        <begin position="751"/>
        <end position="849"/>
    </location>
</feature>
<accession>A0AAF5I474</accession>
<dbReference type="GO" id="GO:0016020">
    <property type="term" value="C:membrane"/>
    <property type="evidence" value="ECO:0007669"/>
    <property type="project" value="UniProtKB-SubCell"/>
</dbReference>
<comment type="catalytic activity">
    <reaction evidence="17">
        <text>a hydroperoxide + [thioredoxin]-dithiol = an alcohol + [thioredoxin]-disulfide + H2O</text>
        <dbReference type="Rhea" id="RHEA:62620"/>
        <dbReference type="Rhea" id="RHEA-COMP:10698"/>
        <dbReference type="Rhea" id="RHEA-COMP:10700"/>
        <dbReference type="ChEBI" id="CHEBI:15377"/>
        <dbReference type="ChEBI" id="CHEBI:29950"/>
        <dbReference type="ChEBI" id="CHEBI:30879"/>
        <dbReference type="ChEBI" id="CHEBI:35924"/>
        <dbReference type="ChEBI" id="CHEBI:50058"/>
        <dbReference type="EC" id="1.11.1.24"/>
    </reaction>
</comment>
<keyword evidence="23" id="KW-1185">Reference proteome</keyword>
<protein>
    <recommendedName>
        <fullName evidence="3">thioredoxin-dependent peroxiredoxin</fullName>
        <ecNumber evidence="3">1.11.1.24</ecNumber>
    </recommendedName>
</protein>
<feature type="domain" description="Fibronectin type-III" evidence="21">
    <location>
        <begin position="1713"/>
        <end position="1812"/>
    </location>
</feature>
<evidence type="ECO:0000256" key="13">
    <source>
        <dbReference type="ARBA" id="ARBA00023157"/>
    </source>
</evidence>
<dbReference type="PROSITE" id="PS51352">
    <property type="entry name" value="THIOREDOXIN_2"/>
    <property type="match status" value="1"/>
</dbReference>
<dbReference type="Pfam" id="PF13927">
    <property type="entry name" value="Ig_3"/>
    <property type="match status" value="1"/>
</dbReference>
<dbReference type="InterPro" id="IPR013098">
    <property type="entry name" value="Ig_I-set"/>
</dbReference>
<evidence type="ECO:0000256" key="6">
    <source>
        <dbReference type="ARBA" id="ARBA00022729"/>
    </source>
</evidence>
<feature type="transmembrane region" description="Helical" evidence="19">
    <location>
        <begin position="2049"/>
        <end position="2075"/>
    </location>
</feature>
<keyword evidence="6" id="KW-0732">Signal</keyword>
<evidence type="ECO:0000256" key="17">
    <source>
        <dbReference type="ARBA" id="ARBA00049091"/>
    </source>
</evidence>
<dbReference type="Pfam" id="PF00041">
    <property type="entry name" value="fn3"/>
    <property type="match status" value="11"/>
</dbReference>
<comment type="similarity">
    <text evidence="18">Belongs to the sidekick family.</text>
</comment>
<dbReference type="GO" id="GO:0007155">
    <property type="term" value="P:cell adhesion"/>
    <property type="evidence" value="ECO:0007669"/>
    <property type="project" value="UniProtKB-KW"/>
</dbReference>
<reference evidence="24" key="1">
    <citation type="submission" date="2024-02" db="UniProtKB">
        <authorList>
            <consortium name="WormBaseParasite"/>
        </authorList>
    </citation>
    <scope>IDENTIFICATION</scope>
</reference>
<feature type="transmembrane region" description="Helical" evidence="19">
    <location>
        <begin position="12"/>
        <end position="31"/>
    </location>
</feature>
<dbReference type="SUPFAM" id="SSF49265">
    <property type="entry name" value="Fibronectin type III"/>
    <property type="match status" value="8"/>
</dbReference>
<evidence type="ECO:0000256" key="14">
    <source>
        <dbReference type="ARBA" id="ARBA00023180"/>
    </source>
</evidence>
<evidence type="ECO:0000256" key="2">
    <source>
        <dbReference type="ARBA" id="ARBA00009796"/>
    </source>
</evidence>
<feature type="domain" description="Ig-like" evidence="20">
    <location>
        <begin position="541"/>
        <end position="632"/>
    </location>
</feature>
<evidence type="ECO:0000256" key="5">
    <source>
        <dbReference type="ARBA" id="ARBA00022692"/>
    </source>
</evidence>
<dbReference type="PROSITE" id="PS50835">
    <property type="entry name" value="IG_LIKE"/>
    <property type="match status" value="3"/>
</dbReference>
<dbReference type="AlphaFoldDB" id="A0AAF5I474"/>
<dbReference type="SMART" id="SM00060">
    <property type="entry name" value="FN3"/>
    <property type="match status" value="13"/>
</dbReference>
<dbReference type="Pfam" id="PF10417">
    <property type="entry name" value="1-cysPrx_C"/>
    <property type="match status" value="1"/>
</dbReference>
<dbReference type="FunFam" id="2.60.40.10:FF:000158">
    <property type="entry name" value="Sidekick cell adhesion molecule 2"/>
    <property type="match status" value="1"/>
</dbReference>
<feature type="domain" description="Fibronectin type-III" evidence="21">
    <location>
        <begin position="1496"/>
        <end position="1604"/>
    </location>
</feature>
<dbReference type="SMART" id="SM00409">
    <property type="entry name" value="IG"/>
    <property type="match status" value="4"/>
</dbReference>
<evidence type="ECO:0000256" key="15">
    <source>
        <dbReference type="ARBA" id="ARBA00023284"/>
    </source>
</evidence>
<evidence type="ECO:0000256" key="1">
    <source>
        <dbReference type="ARBA" id="ARBA00004479"/>
    </source>
</evidence>
<dbReference type="Proteomes" id="UP000035681">
    <property type="component" value="Unplaced"/>
</dbReference>
<dbReference type="EC" id="1.11.1.24" evidence="3"/>
<dbReference type="PRINTS" id="PR00014">
    <property type="entry name" value="FNTYPEIII"/>
</dbReference>
<evidence type="ECO:0000259" key="22">
    <source>
        <dbReference type="PROSITE" id="PS51352"/>
    </source>
</evidence>